<organism evidence="2 3">
    <name type="scientific">Phanerochaete sordida</name>
    <dbReference type="NCBI Taxonomy" id="48140"/>
    <lineage>
        <taxon>Eukaryota</taxon>
        <taxon>Fungi</taxon>
        <taxon>Dikarya</taxon>
        <taxon>Basidiomycota</taxon>
        <taxon>Agaricomycotina</taxon>
        <taxon>Agaricomycetes</taxon>
        <taxon>Polyporales</taxon>
        <taxon>Phanerochaetaceae</taxon>
        <taxon>Phanerochaete</taxon>
    </lineage>
</organism>
<protein>
    <submittedName>
        <fullName evidence="2">Thioredoxin-like protein</fullName>
    </submittedName>
</protein>
<feature type="region of interest" description="Disordered" evidence="1">
    <location>
        <begin position="196"/>
        <end position="215"/>
    </location>
</feature>
<comment type="caution">
    <text evidence="2">The sequence shown here is derived from an EMBL/GenBank/DDBJ whole genome shotgun (WGS) entry which is preliminary data.</text>
</comment>
<dbReference type="OrthoDB" id="10257948at2759"/>
<reference evidence="2 3" key="1">
    <citation type="submission" date="2021-08" db="EMBL/GenBank/DDBJ databases">
        <title>Draft Genome Sequence of Phanerochaete sordida strain YK-624.</title>
        <authorList>
            <person name="Mori T."/>
            <person name="Dohra H."/>
            <person name="Suzuki T."/>
            <person name="Kawagishi H."/>
            <person name="Hirai H."/>
        </authorList>
    </citation>
    <scope>NUCLEOTIDE SEQUENCE [LARGE SCALE GENOMIC DNA]</scope>
    <source>
        <strain evidence="2 3">YK-624</strain>
    </source>
</reference>
<keyword evidence="3" id="KW-1185">Reference proteome</keyword>
<dbReference type="CDD" id="cd02989">
    <property type="entry name" value="Phd_like_TxnDC9"/>
    <property type="match status" value="1"/>
</dbReference>
<dbReference type="SUPFAM" id="SSF52833">
    <property type="entry name" value="Thioredoxin-like"/>
    <property type="match status" value="1"/>
</dbReference>
<dbReference type="PANTHER" id="PTHR21148">
    <property type="entry name" value="THIOREDOXIN DOMAIN-CONTAINING PROTEIN 9"/>
    <property type="match status" value="1"/>
</dbReference>
<sequence length="215" mass="24425">MPQPHKRHEGSDVEDSDEELFAELEAELENDESAAVRERGLEQLKKQMEALKKLKDTGHGQYSEILDEKQVLQATVSEPLCVVHFYHSNFRRCKIMDKHLAKLAPKYFHTRFIRVFVENVPFLVTKLGVKVLPAVWAFVDGVSKDRIIGFEELGNEDDFQTSVLESRLLRAGVIRKELEEDSSAVTYGTSSTTVTKHIRGGNGNSNAEDDFEFDL</sequence>
<evidence type="ECO:0000256" key="1">
    <source>
        <dbReference type="SAM" id="MobiDB-lite"/>
    </source>
</evidence>
<evidence type="ECO:0000313" key="2">
    <source>
        <dbReference type="EMBL" id="GJE84510.1"/>
    </source>
</evidence>
<evidence type="ECO:0000313" key="3">
    <source>
        <dbReference type="Proteomes" id="UP000703269"/>
    </source>
</evidence>
<dbReference type="AlphaFoldDB" id="A0A9P3FYG2"/>
<dbReference type="Proteomes" id="UP000703269">
    <property type="component" value="Unassembled WGS sequence"/>
</dbReference>
<dbReference type="InterPro" id="IPR036249">
    <property type="entry name" value="Thioredoxin-like_sf"/>
</dbReference>
<name>A0A9P3FYG2_9APHY</name>
<dbReference type="EMBL" id="BPQB01000001">
    <property type="protein sequence ID" value="GJE84510.1"/>
    <property type="molecule type" value="Genomic_DNA"/>
</dbReference>
<dbReference type="Gene3D" id="3.40.30.10">
    <property type="entry name" value="Glutaredoxin"/>
    <property type="match status" value="1"/>
</dbReference>
<gene>
    <name evidence="2" type="ORF">PsYK624_005860</name>
</gene>
<proteinExistence type="predicted"/>
<accession>A0A9P3FYG2</accession>